<evidence type="ECO:0000259" key="1">
    <source>
        <dbReference type="Pfam" id="PF07589"/>
    </source>
</evidence>
<name>A0A848FJZ5_9BURK</name>
<dbReference type="EMBL" id="JABBFW010000034">
    <property type="protein sequence ID" value="NML18560.1"/>
    <property type="molecule type" value="Genomic_DNA"/>
</dbReference>
<dbReference type="InterPro" id="IPR013424">
    <property type="entry name" value="Ice-binding_C"/>
</dbReference>
<sequence length="63" mass="6407">MSAGLSDAGHIVGFGTYNGRVQRSFLVTPVPEPGTVVLMLAGLDVVGGAARRLAAPSAINQSR</sequence>
<organism evidence="2 3">
    <name type="scientific">Azohydromonas caseinilytica</name>
    <dbReference type="NCBI Taxonomy" id="2728836"/>
    <lineage>
        <taxon>Bacteria</taxon>
        <taxon>Pseudomonadati</taxon>
        <taxon>Pseudomonadota</taxon>
        <taxon>Betaproteobacteria</taxon>
        <taxon>Burkholderiales</taxon>
        <taxon>Sphaerotilaceae</taxon>
        <taxon>Azohydromonas</taxon>
    </lineage>
</organism>
<dbReference type="Proteomes" id="UP000574067">
    <property type="component" value="Unassembled WGS sequence"/>
</dbReference>
<keyword evidence="3" id="KW-1185">Reference proteome</keyword>
<evidence type="ECO:0000313" key="3">
    <source>
        <dbReference type="Proteomes" id="UP000574067"/>
    </source>
</evidence>
<comment type="caution">
    <text evidence="2">The sequence shown here is derived from an EMBL/GenBank/DDBJ whole genome shotgun (WGS) entry which is preliminary data.</text>
</comment>
<accession>A0A848FJZ5</accession>
<proteinExistence type="predicted"/>
<feature type="domain" description="Ice-binding protein C-terminal" evidence="1">
    <location>
        <begin position="29"/>
        <end position="52"/>
    </location>
</feature>
<dbReference type="NCBIfam" id="TIGR02595">
    <property type="entry name" value="PEP_CTERM"/>
    <property type="match status" value="1"/>
</dbReference>
<gene>
    <name evidence="2" type="ORF">HHL10_26685</name>
</gene>
<reference evidence="2 3" key="1">
    <citation type="submission" date="2020-04" db="EMBL/GenBank/DDBJ databases">
        <title>Azohydromonas sp. isolated from soil.</title>
        <authorList>
            <person name="Dahal R.H."/>
        </authorList>
    </citation>
    <scope>NUCLEOTIDE SEQUENCE [LARGE SCALE GENOMIC DNA]</scope>
    <source>
        <strain evidence="2 3">G-1-1-14</strain>
    </source>
</reference>
<protein>
    <submittedName>
        <fullName evidence="2">PEP-CTERM sorting domain-containing protein</fullName>
    </submittedName>
</protein>
<dbReference type="Pfam" id="PF07589">
    <property type="entry name" value="PEP-CTERM"/>
    <property type="match status" value="1"/>
</dbReference>
<evidence type="ECO:0000313" key="2">
    <source>
        <dbReference type="EMBL" id="NML18560.1"/>
    </source>
</evidence>
<dbReference type="AlphaFoldDB" id="A0A848FJZ5"/>